<dbReference type="PANTHER" id="PTHR23287">
    <property type="entry name" value="RUBY-EYE2-LIKE PROTEIN"/>
    <property type="match status" value="1"/>
</dbReference>
<dbReference type="InterPro" id="IPR036322">
    <property type="entry name" value="WD40_repeat_dom_sf"/>
</dbReference>
<dbReference type="PANTHER" id="PTHR23287:SF18">
    <property type="entry name" value="BLOC-2 COMPLEX MEMBER HPS5"/>
    <property type="match status" value="1"/>
</dbReference>
<dbReference type="AlphaFoldDB" id="A0A1B6D976"/>
<dbReference type="Pfam" id="PF23756">
    <property type="entry name" value="Beta-prop_HPS5"/>
    <property type="match status" value="1"/>
</dbReference>
<organism evidence="3">
    <name type="scientific">Clastoptera arizonana</name>
    <name type="common">Arizona spittle bug</name>
    <dbReference type="NCBI Taxonomy" id="38151"/>
    <lineage>
        <taxon>Eukaryota</taxon>
        <taxon>Metazoa</taxon>
        <taxon>Ecdysozoa</taxon>
        <taxon>Arthropoda</taxon>
        <taxon>Hexapoda</taxon>
        <taxon>Insecta</taxon>
        <taxon>Pterygota</taxon>
        <taxon>Neoptera</taxon>
        <taxon>Paraneoptera</taxon>
        <taxon>Hemiptera</taxon>
        <taxon>Auchenorrhyncha</taxon>
        <taxon>Cercopoidea</taxon>
        <taxon>Clastopteridae</taxon>
        <taxon>Clastoptera</taxon>
    </lineage>
</organism>
<dbReference type="SUPFAM" id="SSF50978">
    <property type="entry name" value="WD40 repeat-like"/>
    <property type="match status" value="1"/>
</dbReference>
<name>A0A1B6D976_9HEMI</name>
<dbReference type="Gene3D" id="2.130.10.10">
    <property type="entry name" value="YVTN repeat-like/Quinoprotein amine dehydrogenase"/>
    <property type="match status" value="1"/>
</dbReference>
<proteinExistence type="inferred from homology"/>
<dbReference type="InterPro" id="IPR001680">
    <property type="entry name" value="WD40_rpt"/>
</dbReference>
<dbReference type="SMART" id="SM00320">
    <property type="entry name" value="WD40"/>
    <property type="match status" value="2"/>
</dbReference>
<sequence length="464" mass="52376">MAAPALSISKSSVNKHKYLLLQSQNYSSVLSPLKCTQRIKYTCFDISQSFLLFGATSGGLYVFRREPCSFLQLLPNKEGAVCKVSISPDEKLIAFASVRGVVCVLSRSESGGCATRCLNRSVEHNGSEVTALCWVATSDQLFVGDKQGRLSVINVPIFMSKNIFNVPAFVFMQLDSGVVQVCSHGERLLVSTLTRCYVCDTEKEQYRQVGSKLREGEYGACYFGKDQVKIFCARPGSRLWEVDDDGVVKSTHQFKQALAKQPSFLVQNSGENNNIIFSELHESSWPEQSFNFAKLSVFLDKYLFTFKQDGIYIFDPEEVDVVLWSNCFQDIIDAKCFEDIVYIFTSNSEIHALAVLTIEKCLLKLYFQKDYELCLDLCLKLASTLMQSTAMMSKLSPLLGLKSHISDYGHDLLILFDQIEKYSREKENALQLDSGIFLIENHHLCLKQLNDQNDETLNSEKQKN</sequence>
<reference evidence="3" key="1">
    <citation type="submission" date="2015-12" db="EMBL/GenBank/DDBJ databases">
        <title>De novo transcriptome assembly of four potential Pierce s Disease insect vectors from Arizona vineyards.</title>
        <authorList>
            <person name="Tassone E.E."/>
        </authorList>
    </citation>
    <scope>NUCLEOTIDE SEQUENCE</scope>
</reference>
<dbReference type="GO" id="GO:0005737">
    <property type="term" value="C:cytoplasm"/>
    <property type="evidence" value="ECO:0007669"/>
    <property type="project" value="TreeGrafter"/>
</dbReference>
<dbReference type="InterPro" id="IPR035431">
    <property type="entry name" value="HPS5"/>
</dbReference>
<evidence type="ECO:0000313" key="3">
    <source>
        <dbReference type="EMBL" id="JAS22249.1"/>
    </source>
</evidence>
<feature type="domain" description="HPS5-like beta-propeller" evidence="2">
    <location>
        <begin position="23"/>
        <end position="347"/>
    </location>
</feature>
<evidence type="ECO:0000256" key="1">
    <source>
        <dbReference type="ARBA" id="ARBA00010697"/>
    </source>
</evidence>
<evidence type="ECO:0000259" key="2">
    <source>
        <dbReference type="Pfam" id="PF23756"/>
    </source>
</evidence>
<accession>A0A1B6D976</accession>
<dbReference type="InterPro" id="IPR056499">
    <property type="entry name" value="Beta-prop_HPS5-like"/>
</dbReference>
<dbReference type="GO" id="GO:0048066">
    <property type="term" value="P:developmental pigmentation"/>
    <property type="evidence" value="ECO:0007669"/>
    <property type="project" value="TreeGrafter"/>
</dbReference>
<dbReference type="PIRSF" id="PIRSF037475">
    <property type="entry name" value="BLOC-2_complex_Hps5"/>
    <property type="match status" value="1"/>
</dbReference>
<dbReference type="EMBL" id="GEDC01015049">
    <property type="protein sequence ID" value="JAS22249.1"/>
    <property type="molecule type" value="Transcribed_RNA"/>
</dbReference>
<comment type="similarity">
    <text evidence="1">Belongs to the HPS5 family.</text>
</comment>
<gene>
    <name evidence="3" type="ORF">g.11100</name>
</gene>
<dbReference type="InterPro" id="IPR015943">
    <property type="entry name" value="WD40/YVTN_repeat-like_dom_sf"/>
</dbReference>
<protein>
    <recommendedName>
        <fullName evidence="2">HPS5-like beta-propeller domain-containing protein</fullName>
    </recommendedName>
</protein>